<dbReference type="Proteomes" id="UP001302745">
    <property type="component" value="Unassembled WGS sequence"/>
</dbReference>
<dbReference type="SMART" id="SM00270">
    <property type="entry name" value="ChtBD1"/>
    <property type="match status" value="1"/>
</dbReference>
<evidence type="ECO:0000313" key="9">
    <source>
        <dbReference type="Proteomes" id="UP001302745"/>
    </source>
</evidence>
<dbReference type="Pfam" id="PF01476">
    <property type="entry name" value="LysM"/>
    <property type="match status" value="2"/>
</dbReference>
<feature type="domain" description="LysM" evidence="7">
    <location>
        <begin position="27"/>
        <end position="72"/>
    </location>
</feature>
<protein>
    <submittedName>
        <fullName evidence="8">Carbohydrate-binding module family 18 protein</fullName>
    </submittedName>
</protein>
<evidence type="ECO:0000256" key="3">
    <source>
        <dbReference type="ARBA" id="ARBA00044955"/>
    </source>
</evidence>
<dbReference type="InterPro" id="IPR036861">
    <property type="entry name" value="Endochitinase-like_sf"/>
</dbReference>
<dbReference type="PROSITE" id="PS50941">
    <property type="entry name" value="CHIT_BIND_I_2"/>
    <property type="match status" value="1"/>
</dbReference>
<dbReference type="Gene3D" id="3.30.60.10">
    <property type="entry name" value="Endochitinase-like"/>
    <property type="match status" value="1"/>
</dbReference>
<dbReference type="EMBL" id="MU857127">
    <property type="protein sequence ID" value="KAK4149754.1"/>
    <property type="molecule type" value="Genomic_DNA"/>
</dbReference>
<dbReference type="PANTHER" id="PTHR34997">
    <property type="entry name" value="AM15"/>
    <property type="match status" value="1"/>
</dbReference>
<comment type="similarity">
    <text evidence="3">Belongs to the secreted LysM effector family.</text>
</comment>
<dbReference type="SUPFAM" id="SSF54106">
    <property type="entry name" value="LysM domain"/>
    <property type="match status" value="1"/>
</dbReference>
<keyword evidence="4" id="KW-1015">Disulfide bond</keyword>
<dbReference type="SMART" id="SM00257">
    <property type="entry name" value="LysM"/>
    <property type="match status" value="1"/>
</dbReference>
<comment type="caution">
    <text evidence="8">The sequence shown here is derived from an EMBL/GenBank/DDBJ whole genome shotgun (WGS) entry which is preliminary data.</text>
</comment>
<feature type="chain" id="PRO_5042995042" evidence="5">
    <location>
        <begin position="24"/>
        <end position="358"/>
    </location>
</feature>
<keyword evidence="5" id="KW-0732">Signal</keyword>
<dbReference type="InterPro" id="IPR018392">
    <property type="entry name" value="LysM"/>
</dbReference>
<reference evidence="8" key="1">
    <citation type="journal article" date="2023" name="Mol. Phylogenet. Evol.">
        <title>Genome-scale phylogeny and comparative genomics of the fungal order Sordariales.</title>
        <authorList>
            <person name="Hensen N."/>
            <person name="Bonometti L."/>
            <person name="Westerberg I."/>
            <person name="Brannstrom I.O."/>
            <person name="Guillou S."/>
            <person name="Cros-Aarteil S."/>
            <person name="Calhoun S."/>
            <person name="Haridas S."/>
            <person name="Kuo A."/>
            <person name="Mondo S."/>
            <person name="Pangilinan J."/>
            <person name="Riley R."/>
            <person name="LaButti K."/>
            <person name="Andreopoulos B."/>
            <person name="Lipzen A."/>
            <person name="Chen C."/>
            <person name="Yan M."/>
            <person name="Daum C."/>
            <person name="Ng V."/>
            <person name="Clum A."/>
            <person name="Steindorff A."/>
            <person name="Ohm R.A."/>
            <person name="Martin F."/>
            <person name="Silar P."/>
            <person name="Natvig D.O."/>
            <person name="Lalanne C."/>
            <person name="Gautier V."/>
            <person name="Ament-Velasquez S.L."/>
            <person name="Kruys A."/>
            <person name="Hutchinson M.I."/>
            <person name="Powell A.J."/>
            <person name="Barry K."/>
            <person name="Miller A.N."/>
            <person name="Grigoriev I.V."/>
            <person name="Debuchy R."/>
            <person name="Gladieux P."/>
            <person name="Hiltunen Thoren M."/>
            <person name="Johannesson H."/>
        </authorList>
    </citation>
    <scope>NUCLEOTIDE SEQUENCE</scope>
    <source>
        <strain evidence="8">CBS 538.74</strain>
    </source>
</reference>
<organism evidence="8 9">
    <name type="scientific">Chaetomidium leptoderma</name>
    <dbReference type="NCBI Taxonomy" id="669021"/>
    <lineage>
        <taxon>Eukaryota</taxon>
        <taxon>Fungi</taxon>
        <taxon>Dikarya</taxon>
        <taxon>Ascomycota</taxon>
        <taxon>Pezizomycotina</taxon>
        <taxon>Sordariomycetes</taxon>
        <taxon>Sordariomycetidae</taxon>
        <taxon>Sordariales</taxon>
        <taxon>Chaetomiaceae</taxon>
        <taxon>Chaetomidium</taxon>
    </lineage>
</organism>
<keyword evidence="1 4" id="KW-0147">Chitin-binding</keyword>
<feature type="disulfide bond" evidence="4">
    <location>
        <begin position="117"/>
        <end position="131"/>
    </location>
</feature>
<gene>
    <name evidence="8" type="ORF">C8A00DRAFT_18612</name>
</gene>
<proteinExistence type="inferred from homology"/>
<dbReference type="PANTHER" id="PTHR34997:SF1">
    <property type="entry name" value="PEPTIDOGLYCAN-BINDING LYSIN DOMAIN"/>
    <property type="match status" value="1"/>
</dbReference>
<evidence type="ECO:0000256" key="1">
    <source>
        <dbReference type="ARBA" id="ARBA00022669"/>
    </source>
</evidence>
<dbReference type="InterPro" id="IPR036779">
    <property type="entry name" value="LysM_dom_sf"/>
</dbReference>
<feature type="signal peptide" evidence="5">
    <location>
        <begin position="1"/>
        <end position="23"/>
    </location>
</feature>
<evidence type="ECO:0000256" key="2">
    <source>
        <dbReference type="ARBA" id="ARBA00023026"/>
    </source>
</evidence>
<evidence type="ECO:0000259" key="7">
    <source>
        <dbReference type="PROSITE" id="PS51782"/>
    </source>
</evidence>
<dbReference type="SUPFAM" id="SSF57016">
    <property type="entry name" value="Plant lectins/antimicrobial peptides"/>
    <property type="match status" value="1"/>
</dbReference>
<evidence type="ECO:0000259" key="6">
    <source>
        <dbReference type="PROSITE" id="PS50941"/>
    </source>
</evidence>
<dbReference type="InterPro" id="IPR001002">
    <property type="entry name" value="Chitin-bd_1"/>
</dbReference>
<dbReference type="GO" id="GO:0008061">
    <property type="term" value="F:chitin binding"/>
    <property type="evidence" value="ECO:0007669"/>
    <property type="project" value="UniProtKB-UniRule"/>
</dbReference>
<dbReference type="PROSITE" id="PS51782">
    <property type="entry name" value="LYSM"/>
    <property type="match status" value="1"/>
</dbReference>
<sequence length="358" mass="36817">MVASLLTKSFLLLALGFSHQAAAACTRSVTAKQGDTCASLSSQAGITVTEFLRSNPSVTSCSQLTAGGSYCVAGTADGGSSSSARPPVSSTPSDLQVSVDGTCGQGVTCEGSRFGNCCSAHGYCGGTSDYCGDGCQSGFGTCGAGSGETSQGPPAGSVTVTVTSITDITRTSVVTVTQTQTRTAATATVTQTVRTTATVPVTETSTIKLTSIVTSIVTSLRTSTTIRTVNVTSLSIDTITSIVTSTRLVTSVACDTTPTRTTGRPTTTTEVTGRPTLPGTPSYCKNYDQIQDDDTCRSIADRNRLSLLNFYQLNPSVSATVLNLGGLCTPEFIELVLSGLCQINCDALWEGYYVCVGR</sequence>
<evidence type="ECO:0000313" key="8">
    <source>
        <dbReference type="EMBL" id="KAK4149754.1"/>
    </source>
</evidence>
<dbReference type="Gene3D" id="3.10.350.10">
    <property type="entry name" value="LysM domain"/>
    <property type="match status" value="2"/>
</dbReference>
<name>A0AAN6ZTQ6_9PEZI</name>
<accession>A0AAN6ZTQ6</accession>
<dbReference type="AlphaFoldDB" id="A0AAN6ZTQ6"/>
<dbReference type="CDD" id="cd11618">
    <property type="entry name" value="ChtBD1_1"/>
    <property type="match status" value="1"/>
</dbReference>
<keyword evidence="2" id="KW-0843">Virulence</keyword>
<dbReference type="CDD" id="cd00118">
    <property type="entry name" value="LysM"/>
    <property type="match status" value="1"/>
</dbReference>
<dbReference type="InterPro" id="IPR052210">
    <property type="entry name" value="LysM1-like"/>
</dbReference>
<evidence type="ECO:0000256" key="5">
    <source>
        <dbReference type="SAM" id="SignalP"/>
    </source>
</evidence>
<keyword evidence="9" id="KW-1185">Reference proteome</keyword>
<feature type="domain" description="Chitin-binding type-1" evidence="6">
    <location>
        <begin position="100"/>
        <end position="144"/>
    </location>
</feature>
<reference evidence="8" key="2">
    <citation type="submission" date="2023-05" db="EMBL/GenBank/DDBJ databases">
        <authorList>
            <consortium name="Lawrence Berkeley National Laboratory"/>
            <person name="Steindorff A."/>
            <person name="Hensen N."/>
            <person name="Bonometti L."/>
            <person name="Westerberg I."/>
            <person name="Brannstrom I.O."/>
            <person name="Guillou S."/>
            <person name="Cros-Aarteil S."/>
            <person name="Calhoun S."/>
            <person name="Haridas S."/>
            <person name="Kuo A."/>
            <person name="Mondo S."/>
            <person name="Pangilinan J."/>
            <person name="Riley R."/>
            <person name="Labutti K."/>
            <person name="Andreopoulos B."/>
            <person name="Lipzen A."/>
            <person name="Chen C."/>
            <person name="Yanf M."/>
            <person name="Daum C."/>
            <person name="Ng V."/>
            <person name="Clum A."/>
            <person name="Ohm R."/>
            <person name="Martin F."/>
            <person name="Silar P."/>
            <person name="Natvig D."/>
            <person name="Lalanne C."/>
            <person name="Gautier V."/>
            <person name="Ament-Velasquez S.L."/>
            <person name="Kruys A."/>
            <person name="Hutchinson M.I."/>
            <person name="Powell A.J."/>
            <person name="Barry K."/>
            <person name="Miller A.N."/>
            <person name="Grigoriev I.V."/>
            <person name="Debuchy R."/>
            <person name="Gladieux P."/>
            <person name="Thoren M.H."/>
            <person name="Johannesson H."/>
        </authorList>
    </citation>
    <scope>NUCLEOTIDE SEQUENCE</scope>
    <source>
        <strain evidence="8">CBS 538.74</strain>
    </source>
</reference>
<evidence type="ECO:0000256" key="4">
    <source>
        <dbReference type="PROSITE-ProRule" id="PRU00261"/>
    </source>
</evidence>
<feature type="disulfide bond" evidence="4">
    <location>
        <begin position="103"/>
        <end position="118"/>
    </location>
</feature>
<comment type="caution">
    <text evidence="4">Lacks conserved residue(s) required for the propagation of feature annotation.</text>
</comment>